<evidence type="ECO:0000313" key="7">
    <source>
        <dbReference type="EMBL" id="GAA4734486.1"/>
    </source>
</evidence>
<keyword evidence="8" id="KW-1185">Reference proteome</keyword>
<dbReference type="Proteomes" id="UP001500121">
    <property type="component" value="Unassembled WGS sequence"/>
</dbReference>
<reference evidence="8" key="1">
    <citation type="journal article" date="2019" name="Int. J. Syst. Evol. Microbiol.">
        <title>The Global Catalogue of Microorganisms (GCM) 10K type strain sequencing project: providing services to taxonomists for standard genome sequencing and annotation.</title>
        <authorList>
            <consortium name="The Broad Institute Genomics Platform"/>
            <consortium name="The Broad Institute Genome Sequencing Center for Infectious Disease"/>
            <person name="Wu L."/>
            <person name="Ma J."/>
        </authorList>
    </citation>
    <scope>NUCLEOTIDE SEQUENCE [LARGE SCALE GENOMIC DNA]</scope>
    <source>
        <strain evidence="8">JCM 19015</strain>
    </source>
</reference>
<dbReference type="InterPro" id="IPR052524">
    <property type="entry name" value="MFS_Cyanate_Porter"/>
</dbReference>
<gene>
    <name evidence="7" type="ORF">GCM10025783_00090</name>
</gene>
<protein>
    <submittedName>
        <fullName evidence="7">MFS transporter</fullName>
    </submittedName>
</protein>
<dbReference type="PANTHER" id="PTHR23523:SF2">
    <property type="entry name" value="2-NITROIMIDAZOLE TRANSPORTER"/>
    <property type="match status" value="1"/>
</dbReference>
<feature type="transmembrane region" description="Helical" evidence="5">
    <location>
        <begin position="282"/>
        <end position="300"/>
    </location>
</feature>
<evidence type="ECO:0000259" key="6">
    <source>
        <dbReference type="PROSITE" id="PS50850"/>
    </source>
</evidence>
<keyword evidence="4 5" id="KW-0472">Membrane</keyword>
<keyword evidence="2 5" id="KW-0812">Transmembrane</keyword>
<evidence type="ECO:0000256" key="4">
    <source>
        <dbReference type="ARBA" id="ARBA00023136"/>
    </source>
</evidence>
<evidence type="ECO:0000256" key="3">
    <source>
        <dbReference type="ARBA" id="ARBA00022989"/>
    </source>
</evidence>
<dbReference type="RefSeq" id="WP_345478832.1">
    <property type="nucleotide sequence ID" value="NZ_BAABLP010000001.1"/>
</dbReference>
<dbReference type="PANTHER" id="PTHR23523">
    <property type="match status" value="1"/>
</dbReference>
<feature type="transmembrane region" description="Helical" evidence="5">
    <location>
        <begin position="210"/>
        <end position="227"/>
    </location>
</feature>
<evidence type="ECO:0000256" key="5">
    <source>
        <dbReference type="SAM" id="Phobius"/>
    </source>
</evidence>
<sequence>MRTDEERAARRRLVLLLAAIALLAFQLRSPLVALAPVAVEAQRGWDVSPAGFGLLTTIPLLCFGLTTPLAPWLARRVGLEGAIEWCIGGIVVATVLRSFDGFGVAVASVVLLGVAVTIGNVLVPTVIRRDVPARGRGAATSVYSVAINVGTVITSLITVPLGALLGWRVAIAAWSVAGVVAAVVWVVVLQRSRRNAPLLPPPTVAERARFRPDVLAVLLAIAFAAQGSSYYGVTTWLPTLLSDERGYSAAVAGSASSVFQLGGIAGAIIVPLLRLRFRPRTVIGLIGLLWVSLPVVLLAAPEHFLLGSIAGGIAQGGGFTAIFTIIAEVGGDARRTTALSAFVQSVGYLVAAAAPPAVGAVHQAVGNWFAPMLVVLGTTLAFLVFGVLAATLAARRAPA</sequence>
<comment type="caution">
    <text evidence="7">The sequence shown here is derived from an EMBL/GenBank/DDBJ whole genome shotgun (WGS) entry which is preliminary data.</text>
</comment>
<feature type="transmembrane region" description="Helical" evidence="5">
    <location>
        <begin position="306"/>
        <end position="327"/>
    </location>
</feature>
<dbReference type="Gene3D" id="1.20.1250.20">
    <property type="entry name" value="MFS general substrate transporter like domains"/>
    <property type="match status" value="2"/>
</dbReference>
<dbReference type="InterPro" id="IPR036259">
    <property type="entry name" value="MFS_trans_sf"/>
</dbReference>
<feature type="transmembrane region" description="Helical" evidence="5">
    <location>
        <begin position="102"/>
        <end position="123"/>
    </location>
</feature>
<feature type="domain" description="Major facilitator superfamily (MFS) profile" evidence="6">
    <location>
        <begin position="14"/>
        <end position="398"/>
    </location>
</feature>
<feature type="transmembrane region" description="Helical" evidence="5">
    <location>
        <begin position="77"/>
        <end position="96"/>
    </location>
</feature>
<evidence type="ECO:0000256" key="1">
    <source>
        <dbReference type="ARBA" id="ARBA00004651"/>
    </source>
</evidence>
<keyword evidence="3 5" id="KW-1133">Transmembrane helix</keyword>
<proteinExistence type="predicted"/>
<dbReference type="InterPro" id="IPR020846">
    <property type="entry name" value="MFS_dom"/>
</dbReference>
<dbReference type="InterPro" id="IPR011701">
    <property type="entry name" value="MFS"/>
</dbReference>
<evidence type="ECO:0000313" key="8">
    <source>
        <dbReference type="Proteomes" id="UP001500121"/>
    </source>
</evidence>
<dbReference type="SUPFAM" id="SSF103473">
    <property type="entry name" value="MFS general substrate transporter"/>
    <property type="match status" value="1"/>
</dbReference>
<feature type="transmembrane region" description="Helical" evidence="5">
    <location>
        <begin position="51"/>
        <end position="70"/>
    </location>
</feature>
<comment type="subcellular location">
    <subcellularLocation>
        <location evidence="1">Cell membrane</location>
        <topology evidence="1">Multi-pass membrane protein</topology>
    </subcellularLocation>
</comment>
<feature type="transmembrane region" description="Helical" evidence="5">
    <location>
        <begin position="171"/>
        <end position="189"/>
    </location>
</feature>
<feature type="transmembrane region" description="Helical" evidence="5">
    <location>
        <begin position="368"/>
        <end position="394"/>
    </location>
</feature>
<dbReference type="EMBL" id="BAABLP010000001">
    <property type="protein sequence ID" value="GAA4734486.1"/>
    <property type="molecule type" value="Genomic_DNA"/>
</dbReference>
<feature type="transmembrane region" description="Helical" evidence="5">
    <location>
        <begin position="247"/>
        <end position="270"/>
    </location>
</feature>
<feature type="transmembrane region" description="Helical" evidence="5">
    <location>
        <begin position="143"/>
        <end position="165"/>
    </location>
</feature>
<organism evidence="7 8">
    <name type="scientific">Amnibacterium soli</name>
    <dbReference type="NCBI Taxonomy" id="1282736"/>
    <lineage>
        <taxon>Bacteria</taxon>
        <taxon>Bacillati</taxon>
        <taxon>Actinomycetota</taxon>
        <taxon>Actinomycetes</taxon>
        <taxon>Micrococcales</taxon>
        <taxon>Microbacteriaceae</taxon>
        <taxon>Amnibacterium</taxon>
    </lineage>
</organism>
<dbReference type="PROSITE" id="PS50850">
    <property type="entry name" value="MFS"/>
    <property type="match status" value="1"/>
</dbReference>
<dbReference type="Pfam" id="PF07690">
    <property type="entry name" value="MFS_1"/>
    <property type="match status" value="1"/>
</dbReference>
<name>A0ABP8YNN6_9MICO</name>
<feature type="transmembrane region" description="Helical" evidence="5">
    <location>
        <begin position="339"/>
        <end position="362"/>
    </location>
</feature>
<accession>A0ABP8YNN6</accession>
<evidence type="ECO:0000256" key="2">
    <source>
        <dbReference type="ARBA" id="ARBA00022692"/>
    </source>
</evidence>